<dbReference type="Proteomes" id="UP000285376">
    <property type="component" value="Unassembled WGS sequence"/>
</dbReference>
<organism evidence="4 5">
    <name type="scientific">Dermacoccus abyssi</name>
    <dbReference type="NCBI Taxonomy" id="322596"/>
    <lineage>
        <taxon>Bacteria</taxon>
        <taxon>Bacillati</taxon>
        <taxon>Actinomycetota</taxon>
        <taxon>Actinomycetes</taxon>
        <taxon>Micrococcales</taxon>
        <taxon>Dermacoccaceae</taxon>
        <taxon>Dermacoccus</taxon>
    </lineage>
</organism>
<protein>
    <submittedName>
        <fullName evidence="4">Alpha/beta hydrolase</fullName>
    </submittedName>
</protein>
<feature type="region of interest" description="Disordered" evidence="2">
    <location>
        <begin position="1"/>
        <end position="25"/>
    </location>
</feature>
<comment type="caution">
    <text evidence="4">The sequence shown here is derived from an EMBL/GenBank/DDBJ whole genome shotgun (WGS) entry which is preliminary data.</text>
</comment>
<dbReference type="GO" id="GO:0016787">
    <property type="term" value="F:hydrolase activity"/>
    <property type="evidence" value="ECO:0007669"/>
    <property type="project" value="UniProtKB-KW"/>
</dbReference>
<accession>A0A417YYR5</accession>
<keyword evidence="1 4" id="KW-0378">Hydrolase</keyword>
<dbReference type="AlphaFoldDB" id="A0A417YYR5"/>
<dbReference type="PANTHER" id="PTHR43798">
    <property type="entry name" value="MONOACYLGLYCEROL LIPASE"/>
    <property type="match status" value="1"/>
</dbReference>
<evidence type="ECO:0000256" key="1">
    <source>
        <dbReference type="ARBA" id="ARBA00022801"/>
    </source>
</evidence>
<evidence type="ECO:0000259" key="3">
    <source>
        <dbReference type="Pfam" id="PF12697"/>
    </source>
</evidence>
<dbReference type="PANTHER" id="PTHR43798:SF31">
    <property type="entry name" value="AB HYDROLASE SUPERFAMILY PROTEIN YCLE"/>
    <property type="match status" value="1"/>
</dbReference>
<dbReference type="EMBL" id="QWLM01000028">
    <property type="protein sequence ID" value="RHW42987.1"/>
    <property type="molecule type" value="Genomic_DNA"/>
</dbReference>
<evidence type="ECO:0000313" key="5">
    <source>
        <dbReference type="Proteomes" id="UP000285376"/>
    </source>
</evidence>
<dbReference type="Gene3D" id="3.40.50.1820">
    <property type="entry name" value="alpha/beta hydrolase"/>
    <property type="match status" value="1"/>
</dbReference>
<dbReference type="GO" id="GO:0016020">
    <property type="term" value="C:membrane"/>
    <property type="evidence" value="ECO:0007669"/>
    <property type="project" value="TreeGrafter"/>
</dbReference>
<reference evidence="4 5" key="1">
    <citation type="submission" date="2018-08" db="EMBL/GenBank/DDBJ databases">
        <title>Whole genome sequence analysis of Dermacoccus abyssi bacteria isolated from Deep Mariana trench Micromonospora spp reveals genes involved in the environmental adaptation and production of secondary metabolites.</title>
        <authorList>
            <person name="Abdel-Mageed W.M."/>
            <person name="Lehri B."/>
            <person name="Nouioui I."/>
            <person name="Goodfellow I."/>
            <person name="Jaspars M."/>
            <person name="Karlyshev A."/>
        </authorList>
    </citation>
    <scope>NUCLEOTIDE SEQUENCE [LARGE SCALE GENOMIC DNA]</scope>
    <source>
        <strain evidence="4 5">MT1.1</strain>
    </source>
</reference>
<dbReference type="InterPro" id="IPR000073">
    <property type="entry name" value="AB_hydrolase_1"/>
</dbReference>
<evidence type="ECO:0000313" key="4">
    <source>
        <dbReference type="EMBL" id="RHW42987.1"/>
    </source>
</evidence>
<dbReference type="InterPro" id="IPR050266">
    <property type="entry name" value="AB_hydrolase_sf"/>
</dbReference>
<dbReference type="Pfam" id="PF12697">
    <property type="entry name" value="Abhydrolase_6"/>
    <property type="match status" value="1"/>
</dbReference>
<dbReference type="InterPro" id="IPR029058">
    <property type="entry name" value="AB_hydrolase_fold"/>
</dbReference>
<evidence type="ECO:0000256" key="2">
    <source>
        <dbReference type="SAM" id="MobiDB-lite"/>
    </source>
</evidence>
<feature type="domain" description="AB hydrolase-1" evidence="3">
    <location>
        <begin position="64"/>
        <end position="272"/>
    </location>
</feature>
<dbReference type="SUPFAM" id="SSF53474">
    <property type="entry name" value="alpha/beta-Hydrolases"/>
    <property type="match status" value="1"/>
</dbReference>
<gene>
    <name evidence="4" type="ORF">D1832_14610</name>
</gene>
<sequence length="333" mass="35866">MGSGAIGKATPSRRHAEGDEHVSAQAVAADEKVQSENVTVRRVRRGTTQARVTTLKGPAGRDFVLLAGIGVASNYYVRLAADLNTTGSVHAIDLPGFGGVRHRDRALDIGDFAEIAGAVIDDLGLDDPVVIGHSMGAQVATELAARRPELTSLVLIGPVIDADARTIPQQILRLAHSALYEPGAVRVLVGMSYAMCGPRWILKTLPRMMRYRIEERIGAVQADTLIVRGDHDANCPREWAERLVELVPRGRAVEVDGAAHSVMYRHAHEVAKLCLLHDGGEEAVRELEPPSKPRHPAMRVRGVAMNVAGMVRGDDALIARGIVTQRHATDMAD</sequence>
<proteinExistence type="predicted"/>
<name>A0A417YYR5_9MICO</name>